<dbReference type="EMBL" id="MKQR01000026">
    <property type="protein sequence ID" value="OLR91035.1"/>
    <property type="molecule type" value="Genomic_DNA"/>
</dbReference>
<evidence type="ECO:0000313" key="3">
    <source>
        <dbReference type="Proteomes" id="UP000186040"/>
    </source>
</evidence>
<name>A0A1Q9LGA2_9PSEU</name>
<accession>A0A1Q9LGA2</accession>
<protein>
    <submittedName>
        <fullName evidence="2">Uncharacterized protein</fullName>
    </submittedName>
</protein>
<dbReference type="OrthoDB" id="3400600at2"/>
<reference evidence="2 3" key="1">
    <citation type="submission" date="2016-10" db="EMBL/GenBank/DDBJ databases">
        <title>The Draft Genome Sequence of Actinokineospora bangkokensis 44EHWT reveals the biosynthetic pathway of antifungal compounds Thailandins with unusual extender unit butylmalonyl-CoA.</title>
        <authorList>
            <person name="Greule A."/>
            <person name="Intra B."/>
            <person name="Flemming S."/>
            <person name="Rommel M.G."/>
            <person name="Panbangred W."/>
            <person name="Bechthold A."/>
        </authorList>
    </citation>
    <scope>NUCLEOTIDE SEQUENCE [LARGE SCALE GENOMIC DNA]</scope>
    <source>
        <strain evidence="2 3">44EHW</strain>
    </source>
</reference>
<evidence type="ECO:0000256" key="1">
    <source>
        <dbReference type="SAM" id="MobiDB-lite"/>
    </source>
</evidence>
<dbReference type="RefSeq" id="WP_075977706.1">
    <property type="nucleotide sequence ID" value="NZ_MKQR01000026.1"/>
</dbReference>
<evidence type="ECO:0000313" key="2">
    <source>
        <dbReference type="EMBL" id="OLR91035.1"/>
    </source>
</evidence>
<proteinExistence type="predicted"/>
<keyword evidence="3" id="KW-1185">Reference proteome</keyword>
<dbReference type="Proteomes" id="UP000186040">
    <property type="component" value="Unassembled WGS sequence"/>
</dbReference>
<feature type="region of interest" description="Disordered" evidence="1">
    <location>
        <begin position="120"/>
        <end position="139"/>
    </location>
</feature>
<dbReference type="AlphaFoldDB" id="A0A1Q9LGA2"/>
<dbReference type="STRING" id="1193682.BJP25_31330"/>
<comment type="caution">
    <text evidence="2">The sequence shown here is derived from an EMBL/GenBank/DDBJ whole genome shotgun (WGS) entry which is preliminary data.</text>
</comment>
<gene>
    <name evidence="2" type="ORF">BJP25_31330</name>
</gene>
<organism evidence="2 3">
    <name type="scientific">Actinokineospora bangkokensis</name>
    <dbReference type="NCBI Taxonomy" id="1193682"/>
    <lineage>
        <taxon>Bacteria</taxon>
        <taxon>Bacillati</taxon>
        <taxon>Actinomycetota</taxon>
        <taxon>Actinomycetes</taxon>
        <taxon>Pseudonocardiales</taxon>
        <taxon>Pseudonocardiaceae</taxon>
        <taxon>Actinokineospora</taxon>
    </lineage>
</organism>
<sequence>MSPIVLFVLGSILLPLALNEVGELAPRLARGLLRWGARRLGEPAKTARYTEEWLADLQHVDGKLSKLTWAIGVVLLGIARLRTPRPPLDWQAEEAPALRVPFAGDSVFGAGDAYFDRATTSRAPALPGPPAPRRSPEEPSHRCTAWCDAFCTQGQRSAPPVVGVDIGHHQQRRVDPPPPQPWRGRDEEHSQLPYGQRFYRNYAENNFDQPYRRRVRLEGKTEDIFGRPDRTSLPVIGTD</sequence>
<feature type="region of interest" description="Disordered" evidence="1">
    <location>
        <begin position="167"/>
        <end position="188"/>
    </location>
</feature>